<organism evidence="2 3">
    <name type="scientific">Metarhizium rileyi (strain RCEF 4871)</name>
    <name type="common">Nomuraea rileyi</name>
    <dbReference type="NCBI Taxonomy" id="1649241"/>
    <lineage>
        <taxon>Eukaryota</taxon>
        <taxon>Fungi</taxon>
        <taxon>Dikarya</taxon>
        <taxon>Ascomycota</taxon>
        <taxon>Pezizomycotina</taxon>
        <taxon>Sordariomycetes</taxon>
        <taxon>Hypocreomycetidae</taxon>
        <taxon>Hypocreales</taxon>
        <taxon>Clavicipitaceae</taxon>
        <taxon>Metarhizium</taxon>
    </lineage>
</organism>
<evidence type="ECO:0000256" key="1">
    <source>
        <dbReference type="SAM" id="MobiDB-lite"/>
    </source>
</evidence>
<sequence>MSLQSEMEEMRRLMTELQTSVQGGRIHDLRQRLEGLERLMRKTTLREYIEACHSQMFLQFQIEPLSVLRAKGLMTSTTDKVCPEKLEPWAGFTDQLRVHFDELFDGFPTEDRLFPALQVISGIGEEIEAIANENMLQSFIQTAVRKPVQRILGHIQNSEHFQTKYSLGSPICFIDYMSSLFLTDPPATTPNQLSGLKFKPDKFCIFRPSSEGVNTSSNPIIMVEEAKEPHKLTTDQLRAGLRTTRSIYEEVVQRRTIPTKEDPEALFEYNSEKVTAAAIIQTYNYMIKGGVDYGILTNGEAMVFLMLKADDPSTLLYHLSEPKREIAAGQDVIAFSAVGQCLSFIMMILSQRNDRQQLSKDTRRQVVERLNKCATNFEMTSESIPESDRSSPSGDSISGSLFRGQLP</sequence>
<dbReference type="Proteomes" id="UP000317257">
    <property type="component" value="Unassembled WGS sequence"/>
</dbReference>
<evidence type="ECO:0000313" key="3">
    <source>
        <dbReference type="Proteomes" id="UP000317257"/>
    </source>
</evidence>
<comment type="caution">
    <text evidence="2">The sequence shown here is derived from an EMBL/GenBank/DDBJ whole genome shotgun (WGS) entry which is preliminary data.</text>
</comment>
<evidence type="ECO:0000313" key="2">
    <source>
        <dbReference type="EMBL" id="TWU72975.1"/>
    </source>
</evidence>
<feature type="compositionally biased region" description="Low complexity" evidence="1">
    <location>
        <begin position="390"/>
        <end position="400"/>
    </location>
</feature>
<reference evidence="3" key="1">
    <citation type="submission" date="2018-12" db="EMBL/GenBank/DDBJ databases">
        <title>The complete genome of Metarhizium rileyi, a key fungal pathogen of Lepidoptera.</title>
        <authorList>
            <person name="Binneck E."/>
            <person name="Lastra C.C.L."/>
            <person name="Sosa-Gomez D.R."/>
        </authorList>
    </citation>
    <scope>NUCLEOTIDE SEQUENCE [LARGE SCALE GENOMIC DNA]</scope>
    <source>
        <strain evidence="3">Cep018-CH2</strain>
    </source>
</reference>
<dbReference type="AlphaFoldDB" id="A0A5C6G511"/>
<protein>
    <submittedName>
        <fullName evidence="2">Uncharacterized protein</fullName>
    </submittedName>
</protein>
<accession>A0A5C6G511</accession>
<name>A0A5C6G511_METRR</name>
<gene>
    <name evidence="2" type="ORF">ED733_004007</name>
</gene>
<dbReference type="EMBL" id="SBHS01000022">
    <property type="protein sequence ID" value="TWU72975.1"/>
    <property type="molecule type" value="Genomic_DNA"/>
</dbReference>
<feature type="region of interest" description="Disordered" evidence="1">
    <location>
        <begin position="378"/>
        <end position="407"/>
    </location>
</feature>
<proteinExistence type="predicted"/>